<organism evidence="2 3">
    <name type="scientific">Cardiocondyla obscurior</name>
    <dbReference type="NCBI Taxonomy" id="286306"/>
    <lineage>
        <taxon>Eukaryota</taxon>
        <taxon>Metazoa</taxon>
        <taxon>Ecdysozoa</taxon>
        <taxon>Arthropoda</taxon>
        <taxon>Hexapoda</taxon>
        <taxon>Insecta</taxon>
        <taxon>Pterygota</taxon>
        <taxon>Neoptera</taxon>
        <taxon>Endopterygota</taxon>
        <taxon>Hymenoptera</taxon>
        <taxon>Apocrita</taxon>
        <taxon>Aculeata</taxon>
        <taxon>Formicoidea</taxon>
        <taxon>Formicidae</taxon>
        <taxon>Myrmicinae</taxon>
        <taxon>Cardiocondyla</taxon>
    </lineage>
</organism>
<feature type="region of interest" description="Disordered" evidence="1">
    <location>
        <begin position="1"/>
        <end position="54"/>
    </location>
</feature>
<comment type="caution">
    <text evidence="2">The sequence shown here is derived from an EMBL/GenBank/DDBJ whole genome shotgun (WGS) entry which is preliminary data.</text>
</comment>
<evidence type="ECO:0000313" key="2">
    <source>
        <dbReference type="EMBL" id="KAL0127003.1"/>
    </source>
</evidence>
<feature type="compositionally biased region" description="Basic residues" evidence="1">
    <location>
        <begin position="29"/>
        <end position="40"/>
    </location>
</feature>
<name>A0AAW2GG79_9HYME</name>
<reference evidence="2 3" key="1">
    <citation type="submission" date="2023-03" db="EMBL/GenBank/DDBJ databases">
        <title>High recombination rates correlate with genetic variation in Cardiocondyla obscurior ants.</title>
        <authorList>
            <person name="Errbii M."/>
        </authorList>
    </citation>
    <scope>NUCLEOTIDE SEQUENCE [LARGE SCALE GENOMIC DNA]</scope>
    <source>
        <strain evidence="2">Alpha-2009</strain>
        <tissue evidence="2">Whole body</tissue>
    </source>
</reference>
<keyword evidence="3" id="KW-1185">Reference proteome</keyword>
<gene>
    <name evidence="2" type="ORF">PUN28_005382</name>
</gene>
<feature type="compositionally biased region" description="Basic and acidic residues" evidence="1">
    <location>
        <begin position="41"/>
        <end position="54"/>
    </location>
</feature>
<protein>
    <submittedName>
        <fullName evidence="2">Uncharacterized protein</fullName>
    </submittedName>
</protein>
<evidence type="ECO:0000313" key="3">
    <source>
        <dbReference type="Proteomes" id="UP001430953"/>
    </source>
</evidence>
<proteinExistence type="predicted"/>
<feature type="compositionally biased region" description="Basic and acidic residues" evidence="1">
    <location>
        <begin position="1"/>
        <end position="20"/>
    </location>
</feature>
<sequence>MNGRSDMPRGDGLPKGDARRTYSTCRRCQTVKRTRRHARPVYRDRDRRGAAFPS</sequence>
<dbReference type="AlphaFoldDB" id="A0AAW2GG79"/>
<dbReference type="Proteomes" id="UP001430953">
    <property type="component" value="Unassembled WGS sequence"/>
</dbReference>
<evidence type="ECO:0000256" key="1">
    <source>
        <dbReference type="SAM" id="MobiDB-lite"/>
    </source>
</evidence>
<dbReference type="EMBL" id="JADYXP020000004">
    <property type="protein sequence ID" value="KAL0127003.1"/>
    <property type="molecule type" value="Genomic_DNA"/>
</dbReference>
<accession>A0AAW2GG79</accession>